<evidence type="ECO:0000256" key="11">
    <source>
        <dbReference type="ARBA" id="ARBA00023214"/>
    </source>
</evidence>
<keyword evidence="16" id="KW-0732">Signal</keyword>
<dbReference type="PANTHER" id="PTHR43447">
    <property type="entry name" value="ALPHA-AMYLASE"/>
    <property type="match status" value="1"/>
</dbReference>
<evidence type="ECO:0000256" key="15">
    <source>
        <dbReference type="RuleBase" id="RU361134"/>
    </source>
</evidence>
<dbReference type="PRINTS" id="PR00110">
    <property type="entry name" value="ALPHAAMYLASE"/>
</dbReference>
<dbReference type="InterPro" id="IPR006046">
    <property type="entry name" value="Alpha_amylase"/>
</dbReference>
<comment type="similarity">
    <text evidence="4 14">Belongs to the glycosyl hydrolase 13 family.</text>
</comment>
<dbReference type="SMART" id="SM00632">
    <property type="entry name" value="Aamy_C"/>
    <property type="match status" value="1"/>
</dbReference>
<gene>
    <name evidence="20" type="primary">LOC113498952</name>
</gene>
<dbReference type="InterPro" id="IPR017853">
    <property type="entry name" value="GH"/>
</dbReference>
<keyword evidence="8 15" id="KW-0378">Hydrolase</keyword>
<keyword evidence="19" id="KW-1185">Reference proteome</keyword>
<dbReference type="Gene3D" id="2.60.40.1180">
    <property type="entry name" value="Golgi alpha-mannosidase II"/>
    <property type="match status" value="1"/>
</dbReference>
<comment type="catalytic activity">
    <reaction evidence="1 15">
        <text>Endohydrolysis of (1-&gt;4)-alpha-D-glucosidic linkages in polysaccharides containing three or more (1-&gt;4)-alpha-linked D-glucose units.</text>
        <dbReference type="EC" id="3.2.1.1"/>
    </reaction>
</comment>
<evidence type="ECO:0000256" key="10">
    <source>
        <dbReference type="ARBA" id="ARBA00023157"/>
    </source>
</evidence>
<accession>A0A7E5W327</accession>
<keyword evidence="10" id="KW-1015">Disulfide bond</keyword>
<evidence type="ECO:0000256" key="5">
    <source>
        <dbReference type="ARBA" id="ARBA00011245"/>
    </source>
</evidence>
<dbReference type="RefSeq" id="XP_026735019.1">
    <property type="nucleotide sequence ID" value="XM_026879218.1"/>
</dbReference>
<evidence type="ECO:0000313" key="20">
    <source>
        <dbReference type="RefSeq" id="XP_026735019.1"/>
    </source>
</evidence>
<dbReference type="SUPFAM" id="SSF51445">
    <property type="entry name" value="(Trans)glycosidases"/>
    <property type="match status" value="1"/>
</dbReference>
<keyword evidence="13 15" id="KW-0326">Glycosidase</keyword>
<comment type="cofactor">
    <cofactor evidence="3">
        <name>chloride</name>
        <dbReference type="ChEBI" id="CHEBI:17996"/>
    </cofactor>
</comment>
<protein>
    <recommendedName>
        <fullName evidence="6 15">Alpha-amylase</fullName>
        <ecNumber evidence="6 15">3.2.1.1</ecNumber>
    </recommendedName>
</protein>
<sequence length="554" mass="62454">MRNIFTVVKVMAFLTIFLCLVFGTIGSCEVTKTNQWPNRSVIVQLFEWKWLDIAEECERFLGPKGYGGVQTSPASENLIIHLNDGQRPWYERYQVISYKLKTRSGDANDFLNMTTRCNRVGVRIYVDVVFNHMTGDHEANAGTAGSTANFSTFSYPAVPYKKKHFHHPVCDINNYDNATEVRDCQLVGLKDLNQTMPLVRQKIVEYLNKLINLGVAGFRVDAAKHMWPEDLKPIYDSLNNLNIQHGFDQNARPYIYQEVAHGGAVKPSDYKDIGDVTEFFVVSEMFNVFNGHKPLKNLKSWGSPSLGMLPSENALVFVDNHDTQRNTGGLNYKTARNYKVATAFLLAHSYGQPRIMSSYHFDRNDQGPPNDRNEDIQPPLINEDGSCEGGWVCEHRWPSIYKMVNFRNAVRDTKVENWWDNGNNQIAFSRGIKGFIVFNTEGKKLDRIFQTGLPSGKYCDIISGQRQGQICSGTTINVSNTGLASIKLSGIGDELHLAIHIGEEVGQMSRTVGLAQMVCERSRYSDLGRAKGLKRSQDFTEVLGGFESVFPIPN</sequence>
<evidence type="ECO:0000256" key="6">
    <source>
        <dbReference type="ARBA" id="ARBA00012595"/>
    </source>
</evidence>
<feature type="domain" description="Glycosyl hydrolase family 13 catalytic" evidence="18">
    <location>
        <begin position="40"/>
        <end position="407"/>
    </location>
</feature>
<keyword evidence="9" id="KW-0106">Calcium</keyword>
<dbReference type="Pfam" id="PF00128">
    <property type="entry name" value="Alpha-amylase"/>
    <property type="match status" value="1"/>
</dbReference>
<dbReference type="Gene3D" id="3.20.20.80">
    <property type="entry name" value="Glycosidases"/>
    <property type="match status" value="1"/>
</dbReference>
<keyword evidence="12 15" id="KW-0119">Carbohydrate metabolism</keyword>
<reference evidence="20" key="1">
    <citation type="submission" date="2025-08" db="UniProtKB">
        <authorList>
            <consortium name="RefSeq"/>
        </authorList>
    </citation>
    <scope>IDENTIFICATION</scope>
</reference>
<evidence type="ECO:0000256" key="8">
    <source>
        <dbReference type="ARBA" id="ARBA00022801"/>
    </source>
</evidence>
<dbReference type="InterPro" id="IPR031319">
    <property type="entry name" value="A-amylase_C"/>
</dbReference>
<evidence type="ECO:0000256" key="7">
    <source>
        <dbReference type="ARBA" id="ARBA00022723"/>
    </source>
</evidence>
<dbReference type="GO" id="GO:0004556">
    <property type="term" value="F:alpha-amylase activity"/>
    <property type="evidence" value="ECO:0007669"/>
    <property type="project" value="UniProtKB-UniRule"/>
</dbReference>
<evidence type="ECO:0000313" key="19">
    <source>
        <dbReference type="Proteomes" id="UP000322000"/>
    </source>
</evidence>
<evidence type="ECO:0000256" key="4">
    <source>
        <dbReference type="ARBA" id="ARBA00008061"/>
    </source>
</evidence>
<evidence type="ECO:0000256" key="3">
    <source>
        <dbReference type="ARBA" id="ARBA00001923"/>
    </source>
</evidence>
<dbReference type="SMART" id="SM00642">
    <property type="entry name" value="Aamy"/>
    <property type="match status" value="1"/>
</dbReference>
<evidence type="ECO:0000256" key="14">
    <source>
        <dbReference type="RuleBase" id="RU003615"/>
    </source>
</evidence>
<evidence type="ECO:0000256" key="1">
    <source>
        <dbReference type="ARBA" id="ARBA00000548"/>
    </source>
</evidence>
<dbReference type="KEGG" id="tnl:113498952"/>
<organism evidence="19 20">
    <name type="scientific">Trichoplusia ni</name>
    <name type="common">Cabbage looper</name>
    <dbReference type="NCBI Taxonomy" id="7111"/>
    <lineage>
        <taxon>Eukaryota</taxon>
        <taxon>Metazoa</taxon>
        <taxon>Ecdysozoa</taxon>
        <taxon>Arthropoda</taxon>
        <taxon>Hexapoda</taxon>
        <taxon>Insecta</taxon>
        <taxon>Pterygota</taxon>
        <taxon>Neoptera</taxon>
        <taxon>Endopterygota</taxon>
        <taxon>Lepidoptera</taxon>
        <taxon>Glossata</taxon>
        <taxon>Ditrysia</taxon>
        <taxon>Noctuoidea</taxon>
        <taxon>Noctuidae</taxon>
        <taxon>Plusiinae</taxon>
        <taxon>Trichoplusia</taxon>
    </lineage>
</organism>
<feature type="domain" description="Alpha-amylase C-terminal" evidence="17">
    <location>
        <begin position="416"/>
        <end position="504"/>
    </location>
</feature>
<evidence type="ECO:0000256" key="16">
    <source>
        <dbReference type="SAM" id="SignalP"/>
    </source>
</evidence>
<comment type="subunit">
    <text evidence="5">Monomer.</text>
</comment>
<dbReference type="CDD" id="cd11317">
    <property type="entry name" value="AmyAc_bac_euk_AmyA"/>
    <property type="match status" value="1"/>
</dbReference>
<proteinExistence type="inferred from homology"/>
<name>A0A7E5W327_TRINI</name>
<evidence type="ECO:0000259" key="17">
    <source>
        <dbReference type="SMART" id="SM00632"/>
    </source>
</evidence>
<comment type="cofactor">
    <cofactor evidence="2">
        <name>Ca(2+)</name>
        <dbReference type="ChEBI" id="CHEBI:29108"/>
    </cofactor>
</comment>
<dbReference type="AlphaFoldDB" id="A0A7E5W327"/>
<keyword evidence="11" id="KW-0868">Chloride</keyword>
<evidence type="ECO:0000256" key="13">
    <source>
        <dbReference type="ARBA" id="ARBA00023295"/>
    </source>
</evidence>
<dbReference type="PROSITE" id="PS51257">
    <property type="entry name" value="PROKAR_LIPOPROTEIN"/>
    <property type="match status" value="1"/>
</dbReference>
<keyword evidence="7" id="KW-0479">Metal-binding</keyword>
<dbReference type="InterPro" id="IPR006047">
    <property type="entry name" value="GH13_cat_dom"/>
</dbReference>
<dbReference type="GeneID" id="113498952"/>
<dbReference type="InterPro" id="IPR006048">
    <property type="entry name" value="A-amylase/branching_C"/>
</dbReference>
<dbReference type="GO" id="GO:0005975">
    <property type="term" value="P:carbohydrate metabolic process"/>
    <property type="evidence" value="ECO:0007669"/>
    <property type="project" value="InterPro"/>
</dbReference>
<evidence type="ECO:0000256" key="12">
    <source>
        <dbReference type="ARBA" id="ARBA00023277"/>
    </source>
</evidence>
<dbReference type="InterPro" id="IPR013780">
    <property type="entry name" value="Glyco_hydro_b"/>
</dbReference>
<dbReference type="EC" id="3.2.1.1" evidence="6 15"/>
<dbReference type="OrthoDB" id="550577at2759"/>
<evidence type="ECO:0000256" key="9">
    <source>
        <dbReference type="ARBA" id="ARBA00022837"/>
    </source>
</evidence>
<evidence type="ECO:0000256" key="2">
    <source>
        <dbReference type="ARBA" id="ARBA00001913"/>
    </source>
</evidence>
<dbReference type="SUPFAM" id="SSF51011">
    <property type="entry name" value="Glycosyl hydrolase domain"/>
    <property type="match status" value="1"/>
</dbReference>
<dbReference type="Proteomes" id="UP000322000">
    <property type="component" value="Chromosome 11"/>
</dbReference>
<feature type="chain" id="PRO_5028991126" description="Alpha-amylase" evidence="16">
    <location>
        <begin position="27"/>
        <end position="554"/>
    </location>
</feature>
<evidence type="ECO:0000259" key="18">
    <source>
        <dbReference type="SMART" id="SM00642"/>
    </source>
</evidence>
<dbReference type="GO" id="GO:0046872">
    <property type="term" value="F:metal ion binding"/>
    <property type="evidence" value="ECO:0007669"/>
    <property type="project" value="UniProtKB-KW"/>
</dbReference>
<feature type="signal peptide" evidence="16">
    <location>
        <begin position="1"/>
        <end position="26"/>
    </location>
</feature>
<dbReference type="InParanoid" id="A0A7E5W327"/>
<dbReference type="Pfam" id="PF02806">
    <property type="entry name" value="Alpha-amylase_C"/>
    <property type="match status" value="1"/>
</dbReference>